<dbReference type="OMA" id="NEGPMEY"/>
<dbReference type="KEGG" id="tps:THAPSDRAFT_8449"/>
<name>B8C9I5_THAPS</name>
<reference evidence="2 3" key="2">
    <citation type="journal article" date="2008" name="Nature">
        <title>The Phaeodactylum genome reveals the evolutionary history of diatom genomes.</title>
        <authorList>
            <person name="Bowler C."/>
            <person name="Allen A.E."/>
            <person name="Badger J.H."/>
            <person name="Grimwood J."/>
            <person name="Jabbari K."/>
            <person name="Kuo A."/>
            <person name="Maheswari U."/>
            <person name="Martens C."/>
            <person name="Maumus F."/>
            <person name="Otillar R.P."/>
            <person name="Rayko E."/>
            <person name="Salamov A."/>
            <person name="Vandepoele K."/>
            <person name="Beszteri B."/>
            <person name="Gruber A."/>
            <person name="Heijde M."/>
            <person name="Katinka M."/>
            <person name="Mock T."/>
            <person name="Valentin K."/>
            <person name="Verret F."/>
            <person name="Berges J.A."/>
            <person name="Brownlee C."/>
            <person name="Cadoret J.P."/>
            <person name="Chiovitti A."/>
            <person name="Choi C.J."/>
            <person name="Coesel S."/>
            <person name="De Martino A."/>
            <person name="Detter J.C."/>
            <person name="Durkin C."/>
            <person name="Falciatore A."/>
            <person name="Fournet J."/>
            <person name="Haruta M."/>
            <person name="Huysman M.J."/>
            <person name="Jenkins B.D."/>
            <person name="Jiroutova K."/>
            <person name="Jorgensen R.E."/>
            <person name="Joubert Y."/>
            <person name="Kaplan A."/>
            <person name="Kroger N."/>
            <person name="Kroth P.G."/>
            <person name="La Roche J."/>
            <person name="Lindquist E."/>
            <person name="Lommer M."/>
            <person name="Martin-Jezequel V."/>
            <person name="Lopez P.J."/>
            <person name="Lucas S."/>
            <person name="Mangogna M."/>
            <person name="McGinnis K."/>
            <person name="Medlin L.K."/>
            <person name="Montsant A."/>
            <person name="Oudot-Le Secq M.P."/>
            <person name="Napoli C."/>
            <person name="Obornik M."/>
            <person name="Parker M.S."/>
            <person name="Petit J.L."/>
            <person name="Porcel B.M."/>
            <person name="Poulsen N."/>
            <person name="Robison M."/>
            <person name="Rychlewski L."/>
            <person name="Rynearson T.A."/>
            <person name="Schmutz J."/>
            <person name="Shapiro H."/>
            <person name="Siaut M."/>
            <person name="Stanley M."/>
            <person name="Sussman M.R."/>
            <person name="Taylor A.R."/>
            <person name="Vardi A."/>
            <person name="von Dassow P."/>
            <person name="Vyverman W."/>
            <person name="Willis A."/>
            <person name="Wyrwicz L.S."/>
            <person name="Rokhsar D.S."/>
            <person name="Weissenbach J."/>
            <person name="Armbrust E.V."/>
            <person name="Green B.R."/>
            <person name="Van de Peer Y."/>
            <person name="Grigoriev I.V."/>
        </authorList>
    </citation>
    <scope>NUCLEOTIDE SEQUENCE [LARGE SCALE GENOMIC DNA]</scope>
    <source>
        <strain evidence="2 3">CCMP1335</strain>
    </source>
</reference>
<evidence type="ECO:0000313" key="2">
    <source>
        <dbReference type="EMBL" id="EED90049.1"/>
    </source>
</evidence>
<dbReference type="InterPro" id="IPR057491">
    <property type="entry name" value="DiatomPyrShell"/>
</dbReference>
<organism evidence="2 3">
    <name type="scientific">Thalassiosira pseudonana</name>
    <name type="common">Marine diatom</name>
    <name type="synonym">Cyclotella nana</name>
    <dbReference type="NCBI Taxonomy" id="35128"/>
    <lineage>
        <taxon>Eukaryota</taxon>
        <taxon>Sar</taxon>
        <taxon>Stramenopiles</taxon>
        <taxon>Ochrophyta</taxon>
        <taxon>Bacillariophyta</taxon>
        <taxon>Coscinodiscophyceae</taxon>
        <taxon>Thalassiosirophycidae</taxon>
        <taxon>Thalassiosirales</taxon>
        <taxon>Thalassiosiraceae</taxon>
        <taxon>Thalassiosira</taxon>
    </lineage>
</organism>
<evidence type="ECO:0000256" key="1">
    <source>
        <dbReference type="SAM" id="MobiDB-lite"/>
    </source>
</evidence>
<dbReference type="InParanoid" id="B8C9I5"/>
<dbReference type="RefSeq" id="XP_002292853.1">
    <property type="nucleotide sequence ID" value="XM_002292817.1"/>
</dbReference>
<evidence type="ECO:0000313" key="3">
    <source>
        <dbReference type="Proteomes" id="UP000001449"/>
    </source>
</evidence>
<proteinExistence type="predicted"/>
<dbReference type="Proteomes" id="UP000001449">
    <property type="component" value="Chromosome 10"/>
</dbReference>
<keyword evidence="3" id="KW-1185">Reference proteome</keyword>
<feature type="region of interest" description="Disordered" evidence="1">
    <location>
        <begin position="32"/>
        <end position="139"/>
    </location>
</feature>
<accession>B8C9I5</accession>
<feature type="compositionally biased region" description="Pro residues" evidence="1">
    <location>
        <begin position="43"/>
        <end position="57"/>
    </location>
</feature>
<sequence length="373" mass="40850">MKTAAALVLGAYCTTTDAFTTSSTNRLTTALLSSNYGDDPRGPPRPMPNGPPPPLPTPRANYADPPSIDLDGQLQDRQSNLWHRRTPDYQSINEDPRQFDMQRRFSQRPPGGMDDPSMRPRQSWWESHPGDSSRVQGGSRATFNAPYDREGSHVFLETDGRPLDTEIELWDGPNNTPTKLKVYSEDGRMRPINAMFENPQKGFRGNTFSVRNTGAMEFPVNAGVRSMGGGMPGGLAGGEGAYLREGDIQGYSRPIPSTKRGETVQGGALRTFPLDYSVEAVQITLTSDGMPMEGKIELWGTSSHTKQVAEIYADNGATRPFAAIIDTPGGSNTIAVYNEGPMEYPIRCVVEPIARMEGWNGEEEKFGGSLAPW</sequence>
<dbReference type="eggNOG" id="ENOG502RVW7">
    <property type="taxonomic scope" value="Eukaryota"/>
</dbReference>
<dbReference type="Pfam" id="PF25192">
    <property type="entry name" value="DiatomPyrShell"/>
    <property type="match status" value="1"/>
</dbReference>
<feature type="compositionally biased region" description="Basic and acidic residues" evidence="1">
    <location>
        <begin position="94"/>
        <end position="103"/>
    </location>
</feature>
<reference evidence="2 3" key="1">
    <citation type="journal article" date="2004" name="Science">
        <title>The genome of the diatom Thalassiosira pseudonana: ecology, evolution, and metabolism.</title>
        <authorList>
            <person name="Armbrust E.V."/>
            <person name="Berges J.A."/>
            <person name="Bowler C."/>
            <person name="Green B.R."/>
            <person name="Martinez D."/>
            <person name="Putnam N.H."/>
            <person name="Zhou S."/>
            <person name="Allen A.E."/>
            <person name="Apt K.E."/>
            <person name="Bechner M."/>
            <person name="Brzezinski M.A."/>
            <person name="Chaal B.K."/>
            <person name="Chiovitti A."/>
            <person name="Davis A.K."/>
            <person name="Demarest M.S."/>
            <person name="Detter J.C."/>
            <person name="Glavina T."/>
            <person name="Goodstein D."/>
            <person name="Hadi M.Z."/>
            <person name="Hellsten U."/>
            <person name="Hildebrand M."/>
            <person name="Jenkins B.D."/>
            <person name="Jurka J."/>
            <person name="Kapitonov V.V."/>
            <person name="Kroger N."/>
            <person name="Lau W.W."/>
            <person name="Lane T.W."/>
            <person name="Larimer F.W."/>
            <person name="Lippmeier J.C."/>
            <person name="Lucas S."/>
            <person name="Medina M."/>
            <person name="Montsant A."/>
            <person name="Obornik M."/>
            <person name="Parker M.S."/>
            <person name="Palenik B."/>
            <person name="Pazour G.J."/>
            <person name="Richardson P.M."/>
            <person name="Rynearson T.A."/>
            <person name="Saito M.A."/>
            <person name="Schwartz D.C."/>
            <person name="Thamatrakoln K."/>
            <person name="Valentin K."/>
            <person name="Vardi A."/>
            <person name="Wilkerson F.P."/>
            <person name="Rokhsar D.S."/>
        </authorList>
    </citation>
    <scope>NUCLEOTIDE SEQUENCE [LARGE SCALE GENOMIC DNA]</scope>
    <source>
        <strain evidence="2 3">CCMP1335</strain>
    </source>
</reference>
<dbReference type="GeneID" id="7445910"/>
<dbReference type="HOGENOM" id="CLU_742906_0_0_1"/>
<dbReference type="PaxDb" id="35128-Thaps8449"/>
<dbReference type="EMBL" id="CM000646">
    <property type="protein sequence ID" value="EED90049.1"/>
    <property type="molecule type" value="Genomic_DNA"/>
</dbReference>
<protein>
    <submittedName>
        <fullName evidence="2">Uncharacterized protein</fullName>
    </submittedName>
</protein>
<gene>
    <name evidence="2" type="ORF">THAPSDRAFT_8449</name>
</gene>
<dbReference type="AlphaFoldDB" id="B8C9I5"/>